<dbReference type="PANTHER" id="PTHR21089">
    <property type="entry name" value="SHIKIMATE DEHYDROGENASE"/>
    <property type="match status" value="1"/>
</dbReference>
<sequence length="299" mass="32523">MTKRACIIGWPVAHSRSPLIHNYWIKQHGLDAEYRREEVAPDAFGDFVKNLRDHGYVGANVTVPHKEAALALTQPDERARAVGAANTLWDADGTLRSTNTDVEGFLANLDSATPGWDRGLENAVVLGAGGGARAVVFALLARDVQRVYVVNRTIERAKILQKQFGARVKPAAWDEITGLLGSAGLLVNTTSLGMVGQPPLEINLRCPPSLVVTDLVYSPLVTKLLATARERGLRTADGLGMLLHQAVRGFELWFGVKPEVTAELRALVEADLREKVQEKLPAAKQEKVKTKPAKSQGNM</sequence>
<organism evidence="13 14">
    <name type="scientific">Pseudolabrys taiwanensis</name>
    <dbReference type="NCBI Taxonomy" id="331696"/>
    <lineage>
        <taxon>Bacteria</taxon>
        <taxon>Pseudomonadati</taxon>
        <taxon>Pseudomonadota</taxon>
        <taxon>Alphaproteobacteria</taxon>
        <taxon>Hyphomicrobiales</taxon>
        <taxon>Xanthobacteraceae</taxon>
        <taxon>Pseudolabrys</taxon>
    </lineage>
</organism>
<dbReference type="InterPro" id="IPR041121">
    <property type="entry name" value="SDH_C"/>
</dbReference>
<dbReference type="PANTHER" id="PTHR21089:SF1">
    <property type="entry name" value="BIFUNCTIONAL 3-DEHYDROQUINATE DEHYDRATASE_SHIKIMATE DEHYDROGENASE, CHLOROPLASTIC"/>
    <property type="match status" value="1"/>
</dbReference>
<dbReference type="InterPro" id="IPR022893">
    <property type="entry name" value="Shikimate_DH_fam"/>
</dbReference>
<dbReference type="InterPro" id="IPR036291">
    <property type="entry name" value="NAD(P)-bd_dom_sf"/>
</dbReference>
<evidence type="ECO:0000313" key="13">
    <source>
        <dbReference type="EMBL" id="AXK81339.1"/>
    </source>
</evidence>
<accession>A0A345ZWP2</accession>
<evidence type="ECO:0000313" key="14">
    <source>
        <dbReference type="Proteomes" id="UP000254889"/>
    </source>
</evidence>
<comment type="pathway">
    <text evidence="1 8">Metabolic intermediate biosynthesis; chorismate biosynthesis; chorismate from D-erythrose 4-phosphate and phosphoenolpyruvate: step 4/7.</text>
</comment>
<dbReference type="GO" id="GO:0008652">
    <property type="term" value="P:amino acid biosynthetic process"/>
    <property type="evidence" value="ECO:0007669"/>
    <property type="project" value="UniProtKB-KW"/>
</dbReference>
<dbReference type="Gene3D" id="3.40.50.10860">
    <property type="entry name" value="Leucine Dehydrogenase, chain A, domain 1"/>
    <property type="match status" value="1"/>
</dbReference>
<dbReference type="UniPathway" id="UPA00053">
    <property type="reaction ID" value="UER00087"/>
</dbReference>
<feature type="binding site" evidence="8">
    <location>
        <position position="101"/>
    </location>
    <ligand>
        <name>shikimate</name>
        <dbReference type="ChEBI" id="CHEBI:36208"/>
    </ligand>
</feature>
<dbReference type="GO" id="GO:0050661">
    <property type="term" value="F:NADP binding"/>
    <property type="evidence" value="ECO:0007669"/>
    <property type="project" value="InterPro"/>
</dbReference>
<keyword evidence="3 8" id="KW-0028">Amino-acid biosynthesis</keyword>
<dbReference type="HAMAP" id="MF_00222">
    <property type="entry name" value="Shikimate_DH_AroE"/>
    <property type="match status" value="1"/>
</dbReference>
<proteinExistence type="inferred from homology"/>
<evidence type="ECO:0000256" key="3">
    <source>
        <dbReference type="ARBA" id="ARBA00022605"/>
    </source>
</evidence>
<feature type="domain" description="SDH C-terminal" evidence="12">
    <location>
        <begin position="238"/>
        <end position="261"/>
    </location>
</feature>
<dbReference type="AlphaFoldDB" id="A0A345ZWP2"/>
<feature type="region of interest" description="Disordered" evidence="9">
    <location>
        <begin position="279"/>
        <end position="299"/>
    </location>
</feature>
<evidence type="ECO:0000256" key="8">
    <source>
        <dbReference type="HAMAP-Rule" id="MF_00222"/>
    </source>
</evidence>
<dbReference type="EMBL" id="CP031417">
    <property type="protein sequence ID" value="AXK81339.1"/>
    <property type="molecule type" value="Genomic_DNA"/>
</dbReference>
<feature type="binding site" evidence="8">
    <location>
        <position position="238"/>
    </location>
    <ligand>
        <name>NADP(+)</name>
        <dbReference type="ChEBI" id="CHEBI:58349"/>
    </ligand>
</feature>
<dbReference type="OrthoDB" id="9792692at2"/>
<dbReference type="NCBIfam" id="TIGR00507">
    <property type="entry name" value="aroE"/>
    <property type="match status" value="1"/>
</dbReference>
<feature type="binding site" evidence="8">
    <location>
        <position position="77"/>
    </location>
    <ligand>
        <name>NADP(+)</name>
        <dbReference type="ChEBI" id="CHEBI:58349"/>
    </ligand>
</feature>
<feature type="binding site" evidence="8">
    <location>
        <position position="62"/>
    </location>
    <ligand>
        <name>shikimate</name>
        <dbReference type="ChEBI" id="CHEBI:36208"/>
    </ligand>
</feature>
<keyword evidence="4 8" id="KW-0521">NADP</keyword>
<dbReference type="GO" id="GO:0019632">
    <property type="term" value="P:shikimate metabolic process"/>
    <property type="evidence" value="ECO:0007669"/>
    <property type="project" value="InterPro"/>
</dbReference>
<gene>
    <name evidence="8" type="primary">aroE</name>
    <name evidence="13" type="ORF">DW352_12945</name>
</gene>
<dbReference type="Pfam" id="PF01488">
    <property type="entry name" value="Shikimate_DH"/>
    <property type="match status" value="1"/>
</dbReference>
<evidence type="ECO:0000259" key="10">
    <source>
        <dbReference type="Pfam" id="PF01488"/>
    </source>
</evidence>
<comment type="function">
    <text evidence="8">Involved in the biosynthesis of the chorismate, which leads to the biosynthesis of aromatic amino acids. Catalyzes the reversible NADPH linked reduction of 3-dehydroshikimate (DHSA) to yield shikimate (SA).</text>
</comment>
<dbReference type="KEGG" id="ptaw:DW352_12945"/>
<dbReference type="Proteomes" id="UP000254889">
    <property type="component" value="Chromosome"/>
</dbReference>
<dbReference type="GO" id="GO:0009423">
    <property type="term" value="P:chorismate biosynthetic process"/>
    <property type="evidence" value="ECO:0007669"/>
    <property type="project" value="UniProtKB-UniRule"/>
</dbReference>
<protein>
    <recommendedName>
        <fullName evidence="2 8">Shikimate dehydrogenase (NADP(+))</fullName>
        <shortName evidence="8">SDH</shortName>
        <ecNumber evidence="2 8">1.1.1.25</ecNumber>
    </recommendedName>
</protein>
<keyword evidence="5 8" id="KW-0560">Oxidoreductase</keyword>
<feature type="domain" description="Quinate/shikimate 5-dehydrogenase/glutamyl-tRNA reductase" evidence="10">
    <location>
        <begin position="122"/>
        <end position="191"/>
    </location>
</feature>
<evidence type="ECO:0000256" key="7">
    <source>
        <dbReference type="ARBA" id="ARBA00049442"/>
    </source>
</evidence>
<comment type="subunit">
    <text evidence="8">Homodimer.</text>
</comment>
<comment type="caution">
    <text evidence="8">Lacks conserved residue(s) required for the propagation of feature annotation.</text>
</comment>
<evidence type="ECO:0000256" key="2">
    <source>
        <dbReference type="ARBA" id="ARBA00012962"/>
    </source>
</evidence>
<feature type="domain" description="Shikimate dehydrogenase substrate binding N-terminal" evidence="11">
    <location>
        <begin position="7"/>
        <end position="88"/>
    </location>
</feature>
<dbReference type="Pfam" id="PF08501">
    <property type="entry name" value="Shikimate_dh_N"/>
    <property type="match status" value="1"/>
</dbReference>
<dbReference type="GO" id="GO:0004764">
    <property type="term" value="F:shikimate 3-dehydrogenase (NADP+) activity"/>
    <property type="evidence" value="ECO:0007669"/>
    <property type="project" value="UniProtKB-UniRule"/>
</dbReference>
<dbReference type="InterPro" id="IPR011342">
    <property type="entry name" value="Shikimate_DH"/>
</dbReference>
<evidence type="ECO:0000256" key="9">
    <source>
        <dbReference type="SAM" id="MobiDB-lite"/>
    </source>
</evidence>
<comment type="similarity">
    <text evidence="8">Belongs to the shikimate dehydrogenase family.</text>
</comment>
<dbReference type="Pfam" id="PF18317">
    <property type="entry name" value="SDH_C"/>
    <property type="match status" value="1"/>
</dbReference>
<feature type="binding site" evidence="8">
    <location>
        <begin position="151"/>
        <end position="156"/>
    </location>
    <ligand>
        <name>NADP(+)</name>
        <dbReference type="ChEBI" id="CHEBI:58349"/>
    </ligand>
</feature>
<dbReference type="SUPFAM" id="SSF51735">
    <property type="entry name" value="NAD(P)-binding Rossmann-fold domains"/>
    <property type="match status" value="1"/>
</dbReference>
<dbReference type="CDD" id="cd01065">
    <property type="entry name" value="NAD_bind_Shikimate_DH"/>
    <property type="match status" value="1"/>
</dbReference>
<dbReference type="GO" id="GO:0005829">
    <property type="term" value="C:cytosol"/>
    <property type="evidence" value="ECO:0007669"/>
    <property type="project" value="TreeGrafter"/>
</dbReference>
<evidence type="ECO:0000256" key="6">
    <source>
        <dbReference type="ARBA" id="ARBA00023141"/>
    </source>
</evidence>
<feature type="active site" description="Proton acceptor" evidence="8">
    <location>
        <position position="66"/>
    </location>
</feature>
<evidence type="ECO:0000259" key="11">
    <source>
        <dbReference type="Pfam" id="PF08501"/>
    </source>
</evidence>
<feature type="binding site" evidence="8">
    <location>
        <position position="215"/>
    </location>
    <ligand>
        <name>NADP(+)</name>
        <dbReference type="ChEBI" id="CHEBI:58349"/>
    </ligand>
</feature>
<evidence type="ECO:0000259" key="12">
    <source>
        <dbReference type="Pfam" id="PF18317"/>
    </source>
</evidence>
<dbReference type="NCBIfam" id="NF001312">
    <property type="entry name" value="PRK00258.1-4"/>
    <property type="match status" value="1"/>
</dbReference>
<dbReference type="InterPro" id="IPR046346">
    <property type="entry name" value="Aminoacid_DH-like_N_sf"/>
</dbReference>
<feature type="binding site" evidence="8">
    <location>
        <position position="86"/>
    </location>
    <ligand>
        <name>shikimate</name>
        <dbReference type="ChEBI" id="CHEBI:36208"/>
    </ligand>
</feature>
<name>A0A345ZWP2_9HYPH</name>
<evidence type="ECO:0000256" key="4">
    <source>
        <dbReference type="ARBA" id="ARBA00022857"/>
    </source>
</evidence>
<feature type="binding site" evidence="8">
    <location>
        <position position="217"/>
    </location>
    <ligand>
        <name>shikimate</name>
        <dbReference type="ChEBI" id="CHEBI:36208"/>
    </ligand>
</feature>
<dbReference type="SUPFAM" id="SSF53223">
    <property type="entry name" value="Aminoacid dehydrogenase-like, N-terminal domain"/>
    <property type="match status" value="1"/>
</dbReference>
<dbReference type="GO" id="GO:0009073">
    <property type="term" value="P:aromatic amino acid family biosynthetic process"/>
    <property type="evidence" value="ECO:0007669"/>
    <property type="project" value="UniProtKB-KW"/>
</dbReference>
<keyword evidence="6 8" id="KW-0057">Aromatic amino acid biosynthesis</keyword>
<dbReference type="EC" id="1.1.1.25" evidence="2 8"/>
<comment type="catalytic activity">
    <reaction evidence="7 8">
        <text>shikimate + NADP(+) = 3-dehydroshikimate + NADPH + H(+)</text>
        <dbReference type="Rhea" id="RHEA:17737"/>
        <dbReference type="ChEBI" id="CHEBI:15378"/>
        <dbReference type="ChEBI" id="CHEBI:16630"/>
        <dbReference type="ChEBI" id="CHEBI:36208"/>
        <dbReference type="ChEBI" id="CHEBI:57783"/>
        <dbReference type="ChEBI" id="CHEBI:58349"/>
        <dbReference type="EC" id="1.1.1.25"/>
    </reaction>
</comment>
<dbReference type="InterPro" id="IPR006151">
    <property type="entry name" value="Shikm_DH/Glu-tRNA_Rdtase"/>
</dbReference>
<dbReference type="Gene3D" id="3.40.50.720">
    <property type="entry name" value="NAD(P)-binding Rossmann-like Domain"/>
    <property type="match status" value="1"/>
</dbReference>
<reference evidence="13 14" key="1">
    <citation type="submission" date="2018-07" db="EMBL/GenBank/DDBJ databases">
        <authorList>
            <person name="Quirk P.G."/>
            <person name="Krulwich T.A."/>
        </authorList>
    </citation>
    <scope>NUCLEOTIDE SEQUENCE [LARGE SCALE GENOMIC DNA]</scope>
    <source>
        <strain evidence="13 14">CC-BB4</strain>
    </source>
</reference>
<evidence type="ECO:0000256" key="5">
    <source>
        <dbReference type="ARBA" id="ARBA00023002"/>
    </source>
</evidence>
<feature type="binding site" evidence="8">
    <location>
        <begin position="15"/>
        <end position="17"/>
    </location>
    <ligand>
        <name>shikimate</name>
        <dbReference type="ChEBI" id="CHEBI:36208"/>
    </ligand>
</feature>
<evidence type="ECO:0000256" key="1">
    <source>
        <dbReference type="ARBA" id="ARBA00004871"/>
    </source>
</evidence>
<dbReference type="InterPro" id="IPR013708">
    <property type="entry name" value="Shikimate_DH-bd_N"/>
</dbReference>
<keyword evidence="14" id="KW-1185">Reference proteome</keyword>
<feature type="binding site" evidence="8">
    <location>
        <position position="245"/>
    </location>
    <ligand>
        <name>shikimate</name>
        <dbReference type="ChEBI" id="CHEBI:36208"/>
    </ligand>
</feature>